<evidence type="ECO:0000313" key="1">
    <source>
        <dbReference type="EMBL" id="RLQ91646.1"/>
    </source>
</evidence>
<dbReference type="GO" id="GO:0006508">
    <property type="term" value="P:proteolysis"/>
    <property type="evidence" value="ECO:0007669"/>
    <property type="project" value="InterPro"/>
</dbReference>
<evidence type="ECO:0000313" key="2">
    <source>
        <dbReference type="Proteomes" id="UP000276770"/>
    </source>
</evidence>
<name>A0A3L7JLN1_9BACI</name>
<dbReference type="Gene3D" id="3.20.20.140">
    <property type="entry name" value="Metal-dependent hydrolases"/>
    <property type="match status" value="1"/>
</dbReference>
<accession>A0A3L7JLN1</accession>
<gene>
    <name evidence="1" type="ORF">D9X91_20815</name>
</gene>
<dbReference type="Pfam" id="PF01244">
    <property type="entry name" value="Peptidase_M19"/>
    <property type="match status" value="1"/>
</dbReference>
<dbReference type="PANTHER" id="PTHR10443:SF12">
    <property type="entry name" value="DIPEPTIDASE"/>
    <property type="match status" value="1"/>
</dbReference>
<dbReference type="OrthoDB" id="9804920at2"/>
<dbReference type="EMBL" id="RCVZ01000022">
    <property type="protein sequence ID" value="RLQ91646.1"/>
    <property type="molecule type" value="Genomic_DNA"/>
</dbReference>
<dbReference type="InterPro" id="IPR008257">
    <property type="entry name" value="Pept_M19"/>
</dbReference>
<sequence length="307" mass="34289">MQIFDAHCDVLSQMLKHPYYSFQSGSSLHVTYDQLMETGSKVQCFAIFISPSIHPLMKFQSALEMIDIFHEKILKQNPSMRLVSSRSDIRSLKEGEIGAVLTLEGCEAIENDIVKLNTLYRLGVRSVGLTWNHANCAADGALEPRGSGLSLFGKEIVKRLNDLQIWTDVSHLSEKGFWDVIQLAENPVASHSNSYTLCPHPRNLNDHQIKALINEDSVMGVTFVPDFLAKDGQAGIPDVIRHVEYICSLGGVDHVGFGSDFDGIDRTVAGLSSFRDYDSLINQLLKMYSEDQVKGFLFENFAARFPE</sequence>
<organism evidence="1 2">
    <name type="scientific">Falsibacillus albus</name>
    <dbReference type="NCBI Taxonomy" id="2478915"/>
    <lineage>
        <taxon>Bacteria</taxon>
        <taxon>Bacillati</taxon>
        <taxon>Bacillota</taxon>
        <taxon>Bacilli</taxon>
        <taxon>Bacillales</taxon>
        <taxon>Bacillaceae</taxon>
        <taxon>Falsibacillus</taxon>
    </lineage>
</organism>
<dbReference type="PANTHER" id="PTHR10443">
    <property type="entry name" value="MICROSOMAL DIPEPTIDASE"/>
    <property type="match status" value="1"/>
</dbReference>
<dbReference type="InterPro" id="IPR032466">
    <property type="entry name" value="Metal_Hydrolase"/>
</dbReference>
<proteinExistence type="predicted"/>
<dbReference type="CDD" id="cd01301">
    <property type="entry name" value="rDP_like"/>
    <property type="match status" value="1"/>
</dbReference>
<dbReference type="GO" id="GO:0070573">
    <property type="term" value="F:metallodipeptidase activity"/>
    <property type="evidence" value="ECO:0007669"/>
    <property type="project" value="InterPro"/>
</dbReference>
<dbReference type="Proteomes" id="UP000276770">
    <property type="component" value="Unassembled WGS sequence"/>
</dbReference>
<reference evidence="1 2" key="1">
    <citation type="submission" date="2018-10" db="EMBL/GenBank/DDBJ databases">
        <title>Falsibacillus sp. genome draft.</title>
        <authorList>
            <person name="Shi S."/>
        </authorList>
    </citation>
    <scope>NUCLEOTIDE SEQUENCE [LARGE SCALE GENOMIC DNA]</scope>
    <source>
        <strain evidence="1 2">GY 10110</strain>
    </source>
</reference>
<comment type="caution">
    <text evidence="1">The sequence shown here is derived from an EMBL/GenBank/DDBJ whole genome shotgun (WGS) entry which is preliminary data.</text>
</comment>
<keyword evidence="2" id="KW-1185">Reference proteome</keyword>
<protein>
    <submittedName>
        <fullName evidence="1">Membrane dipeptidase</fullName>
    </submittedName>
</protein>
<dbReference type="PROSITE" id="PS51365">
    <property type="entry name" value="RENAL_DIPEPTIDASE_2"/>
    <property type="match status" value="1"/>
</dbReference>
<dbReference type="SUPFAM" id="SSF51556">
    <property type="entry name" value="Metallo-dependent hydrolases"/>
    <property type="match status" value="1"/>
</dbReference>
<dbReference type="AlphaFoldDB" id="A0A3L7JLN1"/>
<dbReference type="RefSeq" id="WP_121682578.1">
    <property type="nucleotide sequence ID" value="NZ_RCVZ01000022.1"/>
</dbReference>